<evidence type="ECO:0000256" key="2">
    <source>
        <dbReference type="SAM" id="MobiDB-lite"/>
    </source>
</evidence>
<dbReference type="SUPFAM" id="SSF56436">
    <property type="entry name" value="C-type lectin-like"/>
    <property type="match status" value="1"/>
</dbReference>
<evidence type="ECO:0000256" key="1">
    <source>
        <dbReference type="SAM" id="Coils"/>
    </source>
</evidence>
<feature type="coiled-coil region" evidence="1">
    <location>
        <begin position="50"/>
        <end position="85"/>
    </location>
</feature>
<dbReference type="InterPro" id="IPR005532">
    <property type="entry name" value="SUMF_dom"/>
</dbReference>
<dbReference type="Gene3D" id="3.90.1580.10">
    <property type="entry name" value="paralog of FGE (formylglycine-generating enzyme)"/>
    <property type="match status" value="1"/>
</dbReference>
<protein>
    <submittedName>
        <fullName evidence="4">Formylglycine-generating enzyme family protein</fullName>
    </submittedName>
</protein>
<feature type="domain" description="Sulfatase-modifying factor enzyme-like" evidence="3">
    <location>
        <begin position="145"/>
        <end position="397"/>
    </location>
</feature>
<evidence type="ECO:0000259" key="3">
    <source>
        <dbReference type="Pfam" id="PF03781"/>
    </source>
</evidence>
<dbReference type="GO" id="GO:0120147">
    <property type="term" value="F:formylglycine-generating oxidase activity"/>
    <property type="evidence" value="ECO:0007669"/>
    <property type="project" value="TreeGrafter"/>
</dbReference>
<dbReference type="PANTHER" id="PTHR23150:SF19">
    <property type="entry name" value="FORMYLGLYCINE-GENERATING ENZYME"/>
    <property type="match status" value="1"/>
</dbReference>
<dbReference type="PANTHER" id="PTHR23150">
    <property type="entry name" value="SULFATASE MODIFYING FACTOR 1, 2"/>
    <property type="match status" value="1"/>
</dbReference>
<feature type="region of interest" description="Disordered" evidence="2">
    <location>
        <begin position="101"/>
        <end position="122"/>
    </location>
</feature>
<keyword evidence="1" id="KW-0175">Coiled coil</keyword>
<dbReference type="InterPro" id="IPR042095">
    <property type="entry name" value="SUMF_sf"/>
</dbReference>
<reference evidence="4" key="2">
    <citation type="submission" date="2023-04" db="EMBL/GenBank/DDBJ databases">
        <authorList>
            <person name="Beletskiy A.V."/>
            <person name="Mardanov A.V."/>
            <person name="Ravin N.V."/>
        </authorList>
    </citation>
    <scope>NUCLEOTIDE SEQUENCE</scope>
    <source>
        <strain evidence="4">GKL-02</strain>
    </source>
</reference>
<dbReference type="KEGG" id="tput:QJT81_16210"/>
<evidence type="ECO:0000313" key="4">
    <source>
        <dbReference type="EMBL" id="WGZ93337.1"/>
    </source>
</evidence>
<dbReference type="Proteomes" id="UP001301326">
    <property type="component" value="Chromosome"/>
</dbReference>
<organism evidence="4">
    <name type="scientific">Candidatus Thiothrix putei</name>
    <dbReference type="NCBI Taxonomy" id="3080811"/>
    <lineage>
        <taxon>Bacteria</taxon>
        <taxon>Pseudomonadati</taxon>
        <taxon>Pseudomonadota</taxon>
        <taxon>Gammaproteobacteria</taxon>
        <taxon>Thiotrichales</taxon>
        <taxon>Thiotrichaceae</taxon>
        <taxon>Thiothrix</taxon>
    </lineage>
</organism>
<accession>A0AA95H9H0</accession>
<gene>
    <name evidence="4" type="ORF">QJT81_16210</name>
</gene>
<feature type="compositionally biased region" description="Pro residues" evidence="2">
    <location>
        <begin position="110"/>
        <end position="121"/>
    </location>
</feature>
<proteinExistence type="predicted"/>
<dbReference type="Pfam" id="PF03781">
    <property type="entry name" value="FGE-sulfatase"/>
    <property type="match status" value="1"/>
</dbReference>
<sequence length="400" mass="43246">MTPKYVLKPSSRLHGWGAYLFATLILSVGVVCAETDLDKLAVEDVEKIKQEKAAEEKRQYDEKVKREAKEAADKAKAAAAKAEAARVAELQQKCEKKGGDWKKGKCVMPQPKPPAPKPASAPEPVVVVEPPASLPVAGNSQVVEPVMLPIPAGTFTMGCVDGRDNVEGVAACGGDETPAHEVTISAFQMAKTETTVGQYMACVDVGVCPAPEWLEPNAPDYYKKLGVGLSDFNYPIVGVSWNDANTYAQWLSKETGKPYRLPTEAEWEYAARGGTDSAYHWGKKASHEFANYGKDECCDGLASGKDQWVYTAPVGKFAANGYGLNDMNGNVWEWVQDSWHGDYKGAPVDGSAWESGGSASRVLRGGSWYDDARFVRSALRFSFTPGNRGSSLGFRLVSGQ</sequence>
<dbReference type="EMBL" id="CP124756">
    <property type="protein sequence ID" value="WGZ93337.1"/>
    <property type="molecule type" value="Genomic_DNA"/>
</dbReference>
<reference evidence="4" key="1">
    <citation type="journal article" date="2023" name="Int. J. Mol. Sci.">
        <title>Metagenomics Revealed a New Genus 'Candidatus Thiocaldithrix dubininis' gen. nov., sp. nov. and a New Species 'Candidatus Thiothrix putei' sp. nov. in the Family Thiotrichaceae, Some Members of Which Have Traits of Both Na+- and H+-Motive Energetics.</title>
        <authorList>
            <person name="Ravin N.V."/>
            <person name="Muntyan M.S."/>
            <person name="Smolyakov D.D."/>
            <person name="Rudenko T.S."/>
            <person name="Beletsky A.V."/>
            <person name="Mardanov A.V."/>
            <person name="Grabovich M.Y."/>
        </authorList>
    </citation>
    <scope>NUCLEOTIDE SEQUENCE</scope>
    <source>
        <strain evidence="4">GKL-02</strain>
    </source>
</reference>
<name>A0AA95H9H0_9GAMM</name>
<dbReference type="InterPro" id="IPR016187">
    <property type="entry name" value="CTDL_fold"/>
</dbReference>
<dbReference type="AlphaFoldDB" id="A0AA95H9H0"/>
<dbReference type="InterPro" id="IPR051043">
    <property type="entry name" value="Sulfatase_Mod_Factor_Kinase"/>
</dbReference>